<proteinExistence type="inferred from homology"/>
<dbReference type="Pfam" id="PF13839">
    <property type="entry name" value="PC-Esterase"/>
    <property type="match status" value="1"/>
</dbReference>
<comment type="subcellular location">
    <subcellularLocation>
        <location evidence="1">Membrane</location>
        <topology evidence="1">Single-pass membrane protein</topology>
    </subcellularLocation>
</comment>
<organism evidence="10 11">
    <name type="scientific">Glycine soja</name>
    <name type="common">Wild soybean</name>
    <dbReference type="NCBI Taxonomy" id="3848"/>
    <lineage>
        <taxon>Eukaryota</taxon>
        <taxon>Viridiplantae</taxon>
        <taxon>Streptophyta</taxon>
        <taxon>Embryophyta</taxon>
        <taxon>Tracheophyta</taxon>
        <taxon>Spermatophyta</taxon>
        <taxon>Magnoliopsida</taxon>
        <taxon>eudicotyledons</taxon>
        <taxon>Gunneridae</taxon>
        <taxon>Pentapetalae</taxon>
        <taxon>rosids</taxon>
        <taxon>fabids</taxon>
        <taxon>Fabales</taxon>
        <taxon>Fabaceae</taxon>
        <taxon>Papilionoideae</taxon>
        <taxon>50 kb inversion clade</taxon>
        <taxon>NPAAA clade</taxon>
        <taxon>indigoferoid/millettioid clade</taxon>
        <taxon>Phaseoleae</taxon>
        <taxon>Glycine</taxon>
        <taxon>Glycine subgen. Soja</taxon>
    </lineage>
</organism>
<evidence type="ECO:0000313" key="10">
    <source>
        <dbReference type="EMBL" id="RZC28479.1"/>
    </source>
</evidence>
<sequence>MSTLSRAIIPKYVLNFFLWGLSTFPVVGSTWTIGLFAPAGLVANDLSRVTFLVCFKVDSDYDVASVCHSCSEIDIAFARDSTILAPEPLVDYPAPYEIPPADSAEPPSLDNSLSDGLTEYIELYSTLLEYFDLTCYGAVADGRTSSSSLEASKHHVLCYGINIARICWFTTFTCSLLAEKEKTYETSYDYFDGKWIRDRRGPLYNSTTCGTIKEGQNCITRGRPDSGYLYWRWKPSQCSLPRFKPQTFLQLISNKHVAFVGDSMPRNQLESLLCMLSTGSTPNLVYLNGDDNIIVLSIRHWFLHPTVYYKGGSVLGCHYCPGLNHTEIGFYDVLRKALRTTLNNIIDRRGGKGYGIDVIVTAIKCYPFEVKSENCYMLAKYQNKNPILQRSPKERPYA</sequence>
<evidence type="ECO:0000256" key="1">
    <source>
        <dbReference type="ARBA" id="ARBA00004167"/>
    </source>
</evidence>
<gene>
    <name evidence="10" type="ORF">D0Y65_000450</name>
</gene>
<dbReference type="GO" id="GO:0005794">
    <property type="term" value="C:Golgi apparatus"/>
    <property type="evidence" value="ECO:0007669"/>
    <property type="project" value="TreeGrafter"/>
</dbReference>
<dbReference type="InterPro" id="IPR029962">
    <property type="entry name" value="TBL"/>
</dbReference>
<dbReference type="AlphaFoldDB" id="A0A445LYT8"/>
<dbReference type="GO" id="GO:0016413">
    <property type="term" value="F:O-acetyltransferase activity"/>
    <property type="evidence" value="ECO:0007669"/>
    <property type="project" value="InterPro"/>
</dbReference>
<keyword evidence="3 7" id="KW-0812">Transmembrane</keyword>
<dbReference type="InterPro" id="IPR025846">
    <property type="entry name" value="TBL_N"/>
</dbReference>
<evidence type="ECO:0000256" key="2">
    <source>
        <dbReference type="ARBA" id="ARBA00007727"/>
    </source>
</evidence>
<feature type="domain" description="Trichome birefringence-like N-terminal" evidence="9">
    <location>
        <begin position="189"/>
        <end position="239"/>
    </location>
</feature>
<dbReference type="Pfam" id="PF14416">
    <property type="entry name" value="PMR5N"/>
    <property type="match status" value="1"/>
</dbReference>
<dbReference type="PANTHER" id="PTHR32285:SF57">
    <property type="entry name" value="XYLOGLUCAN O-ACETYLTRANSFERASE 1"/>
    <property type="match status" value="1"/>
</dbReference>
<feature type="domain" description="Trichome birefringence-like C-terminal" evidence="8">
    <location>
        <begin position="240"/>
        <end position="285"/>
    </location>
</feature>
<keyword evidence="4" id="KW-0735">Signal-anchor</keyword>
<reference evidence="10 11" key="1">
    <citation type="submission" date="2018-09" db="EMBL/GenBank/DDBJ databases">
        <title>A high-quality reference genome of wild soybean provides a powerful tool to mine soybean genomes.</title>
        <authorList>
            <person name="Xie M."/>
            <person name="Chung C.Y.L."/>
            <person name="Li M.-W."/>
            <person name="Wong F.-L."/>
            <person name="Chan T.-F."/>
            <person name="Lam H.-M."/>
        </authorList>
    </citation>
    <scope>NUCLEOTIDE SEQUENCE [LARGE SCALE GENOMIC DNA]</scope>
    <source>
        <strain evidence="11">cv. W05</strain>
        <tissue evidence="10">Hypocotyl of etiolated seedlings</tissue>
    </source>
</reference>
<dbReference type="EMBL" id="QZWG01000001">
    <property type="protein sequence ID" value="RZC28479.1"/>
    <property type="molecule type" value="Genomic_DNA"/>
</dbReference>
<keyword evidence="6 7" id="KW-0472">Membrane</keyword>
<evidence type="ECO:0000313" key="11">
    <source>
        <dbReference type="Proteomes" id="UP000289340"/>
    </source>
</evidence>
<protein>
    <submittedName>
        <fullName evidence="10">Protein ALTERED XYLOGLUCAN 4</fullName>
    </submittedName>
</protein>
<evidence type="ECO:0000259" key="9">
    <source>
        <dbReference type="Pfam" id="PF14416"/>
    </source>
</evidence>
<evidence type="ECO:0000256" key="3">
    <source>
        <dbReference type="ARBA" id="ARBA00022692"/>
    </source>
</evidence>
<comment type="similarity">
    <text evidence="2">Belongs to the PC-esterase family. TBL subfamily.</text>
</comment>
<name>A0A445LYT8_GLYSO</name>
<evidence type="ECO:0000256" key="4">
    <source>
        <dbReference type="ARBA" id="ARBA00022968"/>
    </source>
</evidence>
<keyword evidence="11" id="KW-1185">Reference proteome</keyword>
<dbReference type="PANTHER" id="PTHR32285">
    <property type="entry name" value="PROTEIN TRICHOME BIREFRINGENCE-LIKE 9-RELATED"/>
    <property type="match status" value="1"/>
</dbReference>
<dbReference type="GO" id="GO:0016020">
    <property type="term" value="C:membrane"/>
    <property type="evidence" value="ECO:0007669"/>
    <property type="project" value="UniProtKB-SubCell"/>
</dbReference>
<accession>A0A445LYT8</accession>
<comment type="caution">
    <text evidence="10">The sequence shown here is derived from an EMBL/GenBank/DDBJ whole genome shotgun (WGS) entry which is preliminary data.</text>
</comment>
<evidence type="ECO:0000256" key="7">
    <source>
        <dbReference type="SAM" id="Phobius"/>
    </source>
</evidence>
<dbReference type="InterPro" id="IPR026057">
    <property type="entry name" value="TBL_C"/>
</dbReference>
<evidence type="ECO:0000259" key="8">
    <source>
        <dbReference type="Pfam" id="PF13839"/>
    </source>
</evidence>
<dbReference type="Proteomes" id="UP000289340">
    <property type="component" value="Chromosome 1"/>
</dbReference>
<keyword evidence="5 7" id="KW-1133">Transmembrane helix</keyword>
<evidence type="ECO:0000256" key="5">
    <source>
        <dbReference type="ARBA" id="ARBA00022989"/>
    </source>
</evidence>
<feature type="transmembrane region" description="Helical" evidence="7">
    <location>
        <begin position="12"/>
        <end position="37"/>
    </location>
</feature>
<evidence type="ECO:0000256" key="6">
    <source>
        <dbReference type="ARBA" id="ARBA00023136"/>
    </source>
</evidence>